<evidence type="ECO:0000313" key="6">
    <source>
        <dbReference type="Proteomes" id="UP000243459"/>
    </source>
</evidence>
<name>A0A5P1EMV6_ASPOF</name>
<sequence length="434" mass="47622">MDELKNDEAQSSGDSSLVTPNFPSFSEKTEVDDSKMGDRNNIITRSPPVAVGRSRAKTLSAETLERMNKGIIDTAQPIDSVKSAVITSELASAKKELEEVKITIQKSKEEINFLKEAASSLKAELDRESEALTTLRQREGVSSVTVSSLEAELTRTQSELELVLTKEKEAREKMEHLPKLVQQANVDAGQAKSVADLAREELRRAKEEAEQAKAGAITMETRLLATLKEIEAANASEALAVAAVKTMIESDAKKNANANAADEIDSDDQVTLQLEEYYALSKKAHDAEESASGRVISAVEKIKQAKICEQTSLERLEEVNKQLEEEKKDLKVAVEMADKASEGKMAAEQELRDWRASNEQRRRASDAVPSHLGSPPGSSDPNTSSGEAPLRINSVSCPDLYAGHSVPESKQRRKKSFFPRIVMFLARKKAQSLK</sequence>
<dbReference type="Gramene" id="ONK67266">
    <property type="protein sequence ID" value="ONK67266"/>
    <property type="gene ID" value="A4U43_C06F18360"/>
</dbReference>
<keyword evidence="2 3" id="KW-0175">Coiled coil</keyword>
<reference evidence="6" key="1">
    <citation type="journal article" date="2017" name="Nat. Commun.">
        <title>The asparagus genome sheds light on the origin and evolution of a young Y chromosome.</title>
        <authorList>
            <person name="Harkess A."/>
            <person name="Zhou J."/>
            <person name="Xu C."/>
            <person name="Bowers J.E."/>
            <person name="Van der Hulst R."/>
            <person name="Ayyampalayam S."/>
            <person name="Mercati F."/>
            <person name="Riccardi P."/>
            <person name="McKain M.R."/>
            <person name="Kakrana A."/>
            <person name="Tang H."/>
            <person name="Ray J."/>
            <person name="Groenendijk J."/>
            <person name="Arikit S."/>
            <person name="Mathioni S.M."/>
            <person name="Nakano M."/>
            <person name="Shan H."/>
            <person name="Telgmann-Rauber A."/>
            <person name="Kanno A."/>
            <person name="Yue Z."/>
            <person name="Chen H."/>
            <person name="Li W."/>
            <person name="Chen Y."/>
            <person name="Xu X."/>
            <person name="Zhang Y."/>
            <person name="Luo S."/>
            <person name="Chen H."/>
            <person name="Gao J."/>
            <person name="Mao Z."/>
            <person name="Pires J.C."/>
            <person name="Luo M."/>
            <person name="Kudrna D."/>
            <person name="Wing R.A."/>
            <person name="Meyers B.C."/>
            <person name="Yi K."/>
            <person name="Kong H."/>
            <person name="Lavrijsen P."/>
            <person name="Sunseri F."/>
            <person name="Falavigna A."/>
            <person name="Ye Y."/>
            <person name="Leebens-Mack J.H."/>
            <person name="Chen G."/>
        </authorList>
    </citation>
    <scope>NUCLEOTIDE SEQUENCE [LARGE SCALE GENOMIC DNA]</scope>
    <source>
        <strain evidence="6">cv. DH0086</strain>
    </source>
</reference>
<feature type="compositionally biased region" description="Polar residues" evidence="4">
    <location>
        <begin position="9"/>
        <end position="26"/>
    </location>
</feature>
<dbReference type="OMA" id="INSVSCP"/>
<feature type="region of interest" description="Disordered" evidence="4">
    <location>
        <begin position="1"/>
        <end position="55"/>
    </location>
</feature>
<evidence type="ECO:0000256" key="1">
    <source>
        <dbReference type="ARBA" id="ARBA00005485"/>
    </source>
</evidence>
<feature type="coiled-coil region" evidence="3">
    <location>
        <begin position="90"/>
        <end position="222"/>
    </location>
</feature>
<dbReference type="EMBL" id="CM007386">
    <property type="protein sequence ID" value="ONK67266.1"/>
    <property type="molecule type" value="Genomic_DNA"/>
</dbReference>
<dbReference type="Proteomes" id="UP000243459">
    <property type="component" value="Chromosome 6"/>
</dbReference>
<feature type="compositionally biased region" description="Basic and acidic residues" evidence="4">
    <location>
        <begin position="27"/>
        <end position="38"/>
    </location>
</feature>
<dbReference type="PANTHER" id="PTHR32054">
    <property type="entry name" value="HEAVY CHAIN, PUTATIVE, EXPRESSED-RELATED-RELATED"/>
    <property type="match status" value="1"/>
</dbReference>
<evidence type="ECO:0008006" key="7">
    <source>
        <dbReference type="Google" id="ProtNLM"/>
    </source>
</evidence>
<proteinExistence type="inferred from homology"/>
<dbReference type="GO" id="GO:0009903">
    <property type="term" value="P:chloroplast avoidance movement"/>
    <property type="evidence" value="ECO:0007669"/>
    <property type="project" value="TreeGrafter"/>
</dbReference>
<dbReference type="Pfam" id="PF05701">
    <property type="entry name" value="WEMBL"/>
    <property type="match status" value="1"/>
</dbReference>
<protein>
    <recommendedName>
        <fullName evidence="7">WEB family protein</fullName>
    </recommendedName>
</protein>
<feature type="region of interest" description="Disordered" evidence="4">
    <location>
        <begin position="339"/>
        <end position="391"/>
    </location>
</feature>
<dbReference type="InterPro" id="IPR008545">
    <property type="entry name" value="Web"/>
</dbReference>
<evidence type="ECO:0000256" key="3">
    <source>
        <dbReference type="SAM" id="Coils"/>
    </source>
</evidence>
<dbReference type="AlphaFoldDB" id="A0A5P1EMV6"/>
<evidence type="ECO:0000313" key="5">
    <source>
        <dbReference type="EMBL" id="ONK67266.1"/>
    </source>
</evidence>
<accession>A0A5P1EMV6</accession>
<feature type="compositionally biased region" description="Polar residues" evidence="4">
    <location>
        <begin position="376"/>
        <end position="386"/>
    </location>
</feature>
<feature type="compositionally biased region" description="Basic and acidic residues" evidence="4">
    <location>
        <begin position="339"/>
        <end position="365"/>
    </location>
</feature>
<comment type="similarity">
    <text evidence="1">Belongs to the WEB family.</text>
</comment>
<gene>
    <name evidence="5" type="ORF">A4U43_C06F18360</name>
</gene>
<evidence type="ECO:0000256" key="2">
    <source>
        <dbReference type="ARBA" id="ARBA00023054"/>
    </source>
</evidence>
<dbReference type="PANTHER" id="PTHR32054:SF31">
    <property type="entry name" value="PROTEIN WEAK CHLOROPLAST MOVEMENT UNDER BLUE LIGHT 1"/>
    <property type="match status" value="1"/>
</dbReference>
<organism evidence="5 6">
    <name type="scientific">Asparagus officinalis</name>
    <name type="common">Garden asparagus</name>
    <dbReference type="NCBI Taxonomy" id="4686"/>
    <lineage>
        <taxon>Eukaryota</taxon>
        <taxon>Viridiplantae</taxon>
        <taxon>Streptophyta</taxon>
        <taxon>Embryophyta</taxon>
        <taxon>Tracheophyta</taxon>
        <taxon>Spermatophyta</taxon>
        <taxon>Magnoliopsida</taxon>
        <taxon>Liliopsida</taxon>
        <taxon>Asparagales</taxon>
        <taxon>Asparagaceae</taxon>
        <taxon>Asparagoideae</taxon>
        <taxon>Asparagus</taxon>
    </lineage>
</organism>
<dbReference type="GO" id="GO:0005829">
    <property type="term" value="C:cytosol"/>
    <property type="evidence" value="ECO:0007669"/>
    <property type="project" value="TreeGrafter"/>
</dbReference>
<keyword evidence="6" id="KW-1185">Reference proteome</keyword>
<evidence type="ECO:0000256" key="4">
    <source>
        <dbReference type="SAM" id="MobiDB-lite"/>
    </source>
</evidence>
<dbReference type="GO" id="GO:0009904">
    <property type="term" value="P:chloroplast accumulation movement"/>
    <property type="evidence" value="ECO:0007669"/>
    <property type="project" value="TreeGrafter"/>
</dbReference>